<keyword evidence="4" id="KW-1185">Reference proteome</keyword>
<dbReference type="Gene3D" id="3.10.620.30">
    <property type="match status" value="1"/>
</dbReference>
<evidence type="ECO:0000256" key="1">
    <source>
        <dbReference type="SAM" id="SignalP"/>
    </source>
</evidence>
<dbReference type="InterPro" id="IPR052557">
    <property type="entry name" value="CAP/Cytokinesis_protein"/>
</dbReference>
<reference evidence="3 4" key="1">
    <citation type="submission" date="2019-07" db="EMBL/GenBank/DDBJ databases">
        <authorList>
            <person name="Hibberd C M."/>
            <person name="Gehrig L. J."/>
            <person name="Chang H.-W."/>
            <person name="Venkatesh S."/>
        </authorList>
    </citation>
    <scope>NUCLEOTIDE SEQUENCE [LARGE SCALE GENOMIC DNA]</scope>
    <source>
        <strain evidence="3">Blautia_luti_SSTS_Bg7063</strain>
    </source>
</reference>
<protein>
    <submittedName>
        <fullName evidence="3">Transglutaminase-like superfamily protein</fullName>
    </submittedName>
</protein>
<gene>
    <name evidence="3" type="ORF">RSSSTS7063_01729</name>
</gene>
<name>A0A564W9S3_9FIRM</name>
<feature type="signal peptide" evidence="1">
    <location>
        <begin position="1"/>
        <end position="27"/>
    </location>
</feature>
<evidence type="ECO:0000259" key="2">
    <source>
        <dbReference type="Pfam" id="PF01841"/>
    </source>
</evidence>
<dbReference type="SUPFAM" id="SSF54001">
    <property type="entry name" value="Cysteine proteinases"/>
    <property type="match status" value="1"/>
</dbReference>
<evidence type="ECO:0000313" key="4">
    <source>
        <dbReference type="Proteomes" id="UP000408482"/>
    </source>
</evidence>
<proteinExistence type="predicted"/>
<dbReference type="GO" id="GO:0005737">
    <property type="term" value="C:cytoplasm"/>
    <property type="evidence" value="ECO:0007669"/>
    <property type="project" value="TreeGrafter"/>
</dbReference>
<feature type="chain" id="PRO_5022104790" evidence="1">
    <location>
        <begin position="28"/>
        <end position="402"/>
    </location>
</feature>
<organism evidence="3 4">
    <name type="scientific">Blautia luti</name>
    <dbReference type="NCBI Taxonomy" id="89014"/>
    <lineage>
        <taxon>Bacteria</taxon>
        <taxon>Bacillati</taxon>
        <taxon>Bacillota</taxon>
        <taxon>Clostridia</taxon>
        <taxon>Lachnospirales</taxon>
        <taxon>Lachnospiraceae</taxon>
        <taxon>Blautia</taxon>
    </lineage>
</organism>
<sequence>MKKRNFCPMAAAVLTAAVILQPFSASAGALDQIRSIAKSIISGEPKEVEELRQMEVAQSEEGHQEYYFKQLTEEEQRVYRELLKGIRAREKEFYLTISDDDSIDRSYHAVLKDHPEIFWAHNREKIYKTTYSDSDYCVFTPGYTYTDGEIDEIQTAMEQSFQEVRALIPEDAGDYEKVRIVYTYVIDHTQYQTGEDDQSIAGVFWKKSAVCAGYAGAVQYLLERLDIPCIYVDGSTKGSTEGHAWDIVKIGQEYYYVDATNGDQPDFLNGDAVQLEEHKTILYDYLCPFPEEYEKTYSPSEELTVPACTAKDLDFYVLNQGYFEDYSWQDIYDYCKMRLDNGVAVVRFKFGSQEAFSEACQELLDDGVVQNVAQYYMKLHGLGQVEYHYGVMDNFYTIYFIF</sequence>
<dbReference type="Proteomes" id="UP000408482">
    <property type="component" value="Unassembled WGS sequence"/>
</dbReference>
<dbReference type="PANTHER" id="PTHR46333">
    <property type="entry name" value="CYTOKINESIS PROTEIN 3"/>
    <property type="match status" value="1"/>
</dbReference>
<dbReference type="InterPro" id="IPR002931">
    <property type="entry name" value="Transglutaminase-like"/>
</dbReference>
<dbReference type="AlphaFoldDB" id="A0A564W9S3"/>
<dbReference type="RefSeq" id="WP_243121846.1">
    <property type="nucleotide sequence ID" value="NZ_CABHMX010000078.1"/>
</dbReference>
<dbReference type="PANTHER" id="PTHR46333:SF2">
    <property type="entry name" value="CYTOKINESIS PROTEIN 3"/>
    <property type="match status" value="1"/>
</dbReference>
<dbReference type="EMBL" id="CABHNW010000187">
    <property type="protein sequence ID" value="VUX41117.1"/>
    <property type="molecule type" value="Genomic_DNA"/>
</dbReference>
<dbReference type="InterPro" id="IPR038765">
    <property type="entry name" value="Papain-like_cys_pep_sf"/>
</dbReference>
<dbReference type="Pfam" id="PF01841">
    <property type="entry name" value="Transglut_core"/>
    <property type="match status" value="1"/>
</dbReference>
<accession>A0A564W9S3</accession>
<evidence type="ECO:0000313" key="3">
    <source>
        <dbReference type="EMBL" id="VUX41117.1"/>
    </source>
</evidence>
<feature type="domain" description="Transglutaminase-like" evidence="2">
    <location>
        <begin position="172"/>
        <end position="259"/>
    </location>
</feature>
<keyword evidence="1" id="KW-0732">Signal</keyword>